<protein>
    <submittedName>
        <fullName evidence="1">Uncharacterized protein</fullName>
    </submittedName>
</protein>
<evidence type="ECO:0000313" key="2">
    <source>
        <dbReference type="Proteomes" id="UP000215256"/>
    </source>
</evidence>
<evidence type="ECO:0000313" key="1">
    <source>
        <dbReference type="EMBL" id="ASV83407.1"/>
    </source>
</evidence>
<reference evidence="1 2" key="1">
    <citation type="submission" date="2017-07" db="EMBL/GenBank/DDBJ databases">
        <title>Phylogenetic study on the rhizospheric bacterium Ochrobactrum sp. A44.</title>
        <authorList>
            <person name="Krzyzanowska D.M."/>
            <person name="Ossowicki A."/>
            <person name="Rajewska M."/>
            <person name="Maciag T."/>
            <person name="Kaczynski Z."/>
            <person name="Czerwicka M."/>
            <person name="Jafra S."/>
        </authorList>
    </citation>
    <scope>NUCLEOTIDE SEQUENCE [LARGE SCALE GENOMIC DNA]</scope>
    <source>
        <strain evidence="1 2">A44</strain>
    </source>
</reference>
<dbReference type="EMBL" id="CP022603">
    <property type="protein sequence ID" value="ASV83407.1"/>
    <property type="molecule type" value="Genomic_DNA"/>
</dbReference>
<organism evidence="1 2">
    <name type="scientific">Ochrobactrum quorumnocens</name>
    <dbReference type="NCBI Taxonomy" id="271865"/>
    <lineage>
        <taxon>Bacteria</taxon>
        <taxon>Pseudomonadati</taxon>
        <taxon>Pseudomonadota</taxon>
        <taxon>Alphaproteobacteria</taxon>
        <taxon>Hyphomicrobiales</taxon>
        <taxon>Brucellaceae</taxon>
        <taxon>Brucella/Ochrobactrum group</taxon>
        <taxon>Ochrobactrum</taxon>
    </lineage>
</organism>
<proteinExistence type="predicted"/>
<dbReference type="KEGG" id="och:CES85_4187"/>
<dbReference type="AlphaFoldDB" id="A0A248U9E4"/>
<sequence>MLKPLYRFAFTHYPTQKAHSLLLENALSILFRRAFSASAALR</sequence>
<gene>
    <name evidence="1" type="ORF">CES85_4187</name>
</gene>
<dbReference type="Proteomes" id="UP000215256">
    <property type="component" value="Chromosome 2"/>
</dbReference>
<accession>A0A248U9E4</accession>
<name>A0A248U9E4_9HYPH</name>